<protein>
    <submittedName>
        <fullName evidence="2">Uncharacterized protein</fullName>
    </submittedName>
</protein>
<reference evidence="2" key="2">
    <citation type="journal article" date="2019" name="bioRxiv">
        <title>Genomics, evolutionary history and diagnostics of the Alternaria alternata species group including apple and Asian pear pathotypes.</title>
        <authorList>
            <person name="Armitage A.D."/>
            <person name="Cockerton H.M."/>
            <person name="Sreenivasaprasad S."/>
            <person name="Woodhall J.W."/>
            <person name="Lane C.R."/>
            <person name="Harrison R.J."/>
            <person name="Clarkson J.P."/>
        </authorList>
    </citation>
    <scope>NUCLEOTIDE SEQUENCE</scope>
    <source>
        <strain evidence="2">FERA 1164</strain>
    </source>
</reference>
<gene>
    <name evidence="2" type="ORF">AA0115_g13012</name>
</gene>
<feature type="compositionally biased region" description="Basic and acidic residues" evidence="1">
    <location>
        <begin position="26"/>
        <end position="53"/>
    </location>
</feature>
<reference evidence="2" key="1">
    <citation type="submission" date="2017-10" db="EMBL/GenBank/DDBJ databases">
        <authorList>
            <person name="Armitage A.D."/>
            <person name="Barbara D.J."/>
            <person name="Woodhall J.W."/>
            <person name="Sreenivasaprasad S."/>
            <person name="Lane C.R."/>
            <person name="Clarkson J.P."/>
            <person name="Harrison R.J."/>
        </authorList>
    </citation>
    <scope>NUCLEOTIDE SEQUENCE</scope>
    <source>
        <strain evidence="2">FERA 1164</strain>
    </source>
</reference>
<comment type="caution">
    <text evidence="2">The sequence shown here is derived from an EMBL/GenBank/DDBJ whole genome shotgun (WGS) entry which is preliminary data.</text>
</comment>
<organism evidence="2 3">
    <name type="scientific">Alternaria tenuissima</name>
    <dbReference type="NCBI Taxonomy" id="119927"/>
    <lineage>
        <taxon>Eukaryota</taxon>
        <taxon>Fungi</taxon>
        <taxon>Dikarya</taxon>
        <taxon>Ascomycota</taxon>
        <taxon>Pezizomycotina</taxon>
        <taxon>Dothideomycetes</taxon>
        <taxon>Pleosporomycetidae</taxon>
        <taxon>Pleosporales</taxon>
        <taxon>Pleosporineae</taxon>
        <taxon>Pleosporaceae</taxon>
        <taxon>Alternaria</taxon>
        <taxon>Alternaria sect. Alternaria</taxon>
        <taxon>Alternaria alternata complex</taxon>
    </lineage>
</organism>
<dbReference type="AlphaFoldDB" id="A0AB37W1Q9"/>
<dbReference type="Proteomes" id="UP000292340">
    <property type="component" value="Unassembled WGS sequence"/>
</dbReference>
<evidence type="ECO:0000256" key="1">
    <source>
        <dbReference type="SAM" id="MobiDB-lite"/>
    </source>
</evidence>
<feature type="region of interest" description="Disordered" evidence="1">
    <location>
        <begin position="1"/>
        <end position="53"/>
    </location>
</feature>
<name>A0AB37W1Q9_9PLEO</name>
<evidence type="ECO:0000313" key="3">
    <source>
        <dbReference type="Proteomes" id="UP000292340"/>
    </source>
</evidence>
<sequence>MSVSSFGHHGKTPAAVVSVYPPARAQLEREEEQGKKDAGKADDEMKGTKENGS</sequence>
<proteinExistence type="predicted"/>
<accession>A0AB37W1Q9</accession>
<dbReference type="EMBL" id="PDXB01000130">
    <property type="protein sequence ID" value="RYN15541.1"/>
    <property type="molecule type" value="Genomic_DNA"/>
</dbReference>
<evidence type="ECO:0000313" key="2">
    <source>
        <dbReference type="EMBL" id="RYN15541.1"/>
    </source>
</evidence>